<accession>A0A455USJ5</accession>
<name>A0A455USJ5_9GAMM</name>
<keyword evidence="1" id="KW-0614">Plasmid</keyword>
<organism evidence="1 2">
    <name type="scientific">Vreelandella sulfidaeris</name>
    <dbReference type="NCBI Taxonomy" id="115553"/>
    <lineage>
        <taxon>Bacteria</taxon>
        <taxon>Pseudomonadati</taxon>
        <taxon>Pseudomonadota</taxon>
        <taxon>Gammaproteobacteria</taxon>
        <taxon>Oceanospirillales</taxon>
        <taxon>Halomonadaceae</taxon>
        <taxon>Vreelandella</taxon>
    </lineage>
</organism>
<dbReference type="AlphaFoldDB" id="A0A455USJ5"/>
<dbReference type="Proteomes" id="UP000320231">
    <property type="component" value="Plasmid pBAA-803-A"/>
</dbReference>
<dbReference type="KEGG" id="hsr:HSBAA_PA_3570"/>
<reference evidence="1 2" key="1">
    <citation type="journal article" date="2019" name="Microbiol. Resour. Announc.">
        <title>Complete Genome Sequence of Halomonas sulfidaeris Strain Esulfide1 Isolated from a Metal Sulfide Rock at a Depth of 2,200 Meters, Obtained Using Nanopore Sequencing.</title>
        <authorList>
            <person name="Saito M."/>
            <person name="Nishigata A."/>
            <person name="Galipon J."/>
            <person name="Arakawa K."/>
        </authorList>
    </citation>
    <scope>NUCLEOTIDE SEQUENCE [LARGE SCALE GENOMIC DNA]</scope>
    <source>
        <strain evidence="1 2">ATCC BAA-803</strain>
        <plasmid evidence="2">pbaa-803-a dna</plasmid>
    </source>
</reference>
<evidence type="ECO:0000313" key="2">
    <source>
        <dbReference type="Proteomes" id="UP000320231"/>
    </source>
</evidence>
<evidence type="ECO:0000313" key="1">
    <source>
        <dbReference type="EMBL" id="BBI65754.1"/>
    </source>
</evidence>
<proteinExistence type="predicted"/>
<geneLocation type="plasmid" evidence="2">
    <name>pbaa-803-a dna</name>
</geneLocation>
<dbReference type="EMBL" id="AP019515">
    <property type="protein sequence ID" value="BBI65754.1"/>
    <property type="molecule type" value="Genomic_DNA"/>
</dbReference>
<sequence>MVLLTLDNQRVIGKEYHIQNVNSYMSRLKGWMGRFHGVGTVYLPNYLAWRRLFETAEPTEEMATYSDWLKPTKDTNIAI</sequence>
<gene>
    <name evidence="1" type="ORF">HSBAA_PA_3570</name>
</gene>
<protein>
    <submittedName>
        <fullName evidence="1">Uncharacterized protein</fullName>
    </submittedName>
</protein>